<feature type="transmembrane region" description="Helical" evidence="11">
    <location>
        <begin position="29"/>
        <end position="47"/>
    </location>
</feature>
<dbReference type="EMBL" id="CP126980">
    <property type="protein sequence ID" value="WIN01002.1"/>
    <property type="molecule type" value="Genomic_DNA"/>
</dbReference>
<dbReference type="Pfam" id="PF02518">
    <property type="entry name" value="HATPase_c"/>
    <property type="match status" value="1"/>
</dbReference>
<protein>
    <recommendedName>
        <fullName evidence="3">histidine kinase</fullName>
        <ecNumber evidence="3">2.7.13.3</ecNumber>
    </recommendedName>
</protein>
<dbReference type="InterPro" id="IPR003594">
    <property type="entry name" value="HATPase_dom"/>
</dbReference>
<dbReference type="SMART" id="SM00387">
    <property type="entry name" value="HATPase_c"/>
    <property type="match status" value="1"/>
</dbReference>
<dbReference type="SUPFAM" id="SSF55874">
    <property type="entry name" value="ATPase domain of HSP90 chaperone/DNA topoisomerase II/histidine kinase"/>
    <property type="match status" value="1"/>
</dbReference>
<dbReference type="SUPFAM" id="SSF158472">
    <property type="entry name" value="HAMP domain-like"/>
    <property type="match status" value="1"/>
</dbReference>
<gene>
    <name evidence="14" type="ORF">ACTOB_008608</name>
</gene>
<dbReference type="Pfam" id="PF00672">
    <property type="entry name" value="HAMP"/>
    <property type="match status" value="1"/>
</dbReference>
<evidence type="ECO:0000256" key="1">
    <source>
        <dbReference type="ARBA" id="ARBA00000085"/>
    </source>
</evidence>
<evidence type="ECO:0000256" key="5">
    <source>
        <dbReference type="ARBA" id="ARBA00022679"/>
    </source>
</evidence>
<dbReference type="SMART" id="SM00304">
    <property type="entry name" value="HAMP"/>
    <property type="match status" value="1"/>
</dbReference>
<evidence type="ECO:0000256" key="11">
    <source>
        <dbReference type="SAM" id="Phobius"/>
    </source>
</evidence>
<dbReference type="Gene3D" id="1.10.287.130">
    <property type="match status" value="1"/>
</dbReference>
<evidence type="ECO:0000256" key="4">
    <source>
        <dbReference type="ARBA" id="ARBA00022553"/>
    </source>
</evidence>
<feature type="domain" description="Histidine kinase" evidence="12">
    <location>
        <begin position="109"/>
        <end position="325"/>
    </location>
</feature>
<evidence type="ECO:0000259" key="13">
    <source>
        <dbReference type="PROSITE" id="PS50885"/>
    </source>
</evidence>
<accession>A0ABY8WSU5</accession>
<keyword evidence="10 11" id="KW-0472">Membrane</keyword>
<keyword evidence="9" id="KW-0902">Two-component regulatory system</keyword>
<organism evidence="14 15">
    <name type="scientific">Actinoplanes oblitus</name>
    <dbReference type="NCBI Taxonomy" id="3040509"/>
    <lineage>
        <taxon>Bacteria</taxon>
        <taxon>Bacillati</taxon>
        <taxon>Actinomycetota</taxon>
        <taxon>Actinomycetes</taxon>
        <taxon>Micromonosporales</taxon>
        <taxon>Micromonosporaceae</taxon>
        <taxon>Actinoplanes</taxon>
    </lineage>
</organism>
<keyword evidence="6 11" id="KW-0812">Transmembrane</keyword>
<dbReference type="PROSITE" id="PS50109">
    <property type="entry name" value="HIS_KIN"/>
    <property type="match status" value="1"/>
</dbReference>
<reference evidence="14 15" key="1">
    <citation type="submission" date="2023-06" db="EMBL/GenBank/DDBJ databases">
        <authorList>
            <person name="Yushchuk O."/>
            <person name="Binda E."/>
            <person name="Ruckert-Reed C."/>
            <person name="Fedorenko V."/>
            <person name="Kalinowski J."/>
            <person name="Marinelli F."/>
        </authorList>
    </citation>
    <scope>NUCLEOTIDE SEQUENCE [LARGE SCALE GENOMIC DNA]</scope>
    <source>
        <strain evidence="14 15">NRRL 3884</strain>
    </source>
</reference>
<evidence type="ECO:0000256" key="2">
    <source>
        <dbReference type="ARBA" id="ARBA00004236"/>
    </source>
</evidence>
<dbReference type="InterPro" id="IPR003661">
    <property type="entry name" value="HisK_dim/P_dom"/>
</dbReference>
<dbReference type="CDD" id="cd06225">
    <property type="entry name" value="HAMP"/>
    <property type="match status" value="1"/>
</dbReference>
<dbReference type="PRINTS" id="PR00344">
    <property type="entry name" value="BCTRLSENSOR"/>
</dbReference>
<dbReference type="Proteomes" id="UP001240150">
    <property type="component" value="Chromosome"/>
</dbReference>
<dbReference type="InterPro" id="IPR036890">
    <property type="entry name" value="HATPase_C_sf"/>
</dbReference>
<evidence type="ECO:0000256" key="10">
    <source>
        <dbReference type="ARBA" id="ARBA00023136"/>
    </source>
</evidence>
<dbReference type="CDD" id="cd00075">
    <property type="entry name" value="HATPase"/>
    <property type="match status" value="1"/>
</dbReference>
<dbReference type="InterPro" id="IPR005467">
    <property type="entry name" value="His_kinase_dom"/>
</dbReference>
<evidence type="ECO:0000256" key="9">
    <source>
        <dbReference type="ARBA" id="ARBA00023012"/>
    </source>
</evidence>
<dbReference type="CDD" id="cd00082">
    <property type="entry name" value="HisKA"/>
    <property type="match status" value="1"/>
</dbReference>
<dbReference type="SUPFAM" id="SSF47384">
    <property type="entry name" value="Homodimeric domain of signal transducing histidine kinase"/>
    <property type="match status" value="1"/>
</dbReference>
<dbReference type="SMART" id="SM00388">
    <property type="entry name" value="HisKA"/>
    <property type="match status" value="1"/>
</dbReference>
<dbReference type="InterPro" id="IPR036097">
    <property type="entry name" value="HisK_dim/P_sf"/>
</dbReference>
<dbReference type="InterPro" id="IPR050428">
    <property type="entry name" value="TCS_sensor_his_kinase"/>
</dbReference>
<keyword evidence="15" id="KW-1185">Reference proteome</keyword>
<evidence type="ECO:0000256" key="7">
    <source>
        <dbReference type="ARBA" id="ARBA00022777"/>
    </source>
</evidence>
<proteinExistence type="predicted"/>
<evidence type="ECO:0000256" key="6">
    <source>
        <dbReference type="ARBA" id="ARBA00022692"/>
    </source>
</evidence>
<comment type="catalytic activity">
    <reaction evidence="1">
        <text>ATP + protein L-histidine = ADP + protein N-phospho-L-histidine.</text>
        <dbReference type="EC" id="2.7.13.3"/>
    </reaction>
</comment>
<dbReference type="GO" id="GO:0016301">
    <property type="term" value="F:kinase activity"/>
    <property type="evidence" value="ECO:0007669"/>
    <property type="project" value="UniProtKB-KW"/>
</dbReference>
<dbReference type="InterPro" id="IPR003660">
    <property type="entry name" value="HAMP_dom"/>
</dbReference>
<sequence>MRVRPAALVVGVSLADVDATLHRLLIVEITASAAILTAGVLTAILVLRIGLRPLRTVADTARAIAGGQRGRRITVRHPQSEIGRVAAELNAAFSEREDAEDRIRRFVADASHELRTPLTTVRGWSDLYLSGGVADWEQADLAMTRIGEETGRMQQLVEELILLARLDARRPLELAPVDVGPVLRGLVADLGVVESERVISLRVEPPRAVVLGDEAALVQVLRNLLGNAVRYTPADSPIDIVVSGADTDLTISIRDHGPGLDPQSITRAFERFWRADGGRKANGGSGLGLSIAREITEQHRGTLALHDRRDDGGGLEARVTLPVHHDALSRTV</sequence>
<evidence type="ECO:0000256" key="8">
    <source>
        <dbReference type="ARBA" id="ARBA00022989"/>
    </source>
</evidence>
<evidence type="ECO:0000256" key="3">
    <source>
        <dbReference type="ARBA" id="ARBA00012438"/>
    </source>
</evidence>
<evidence type="ECO:0000259" key="12">
    <source>
        <dbReference type="PROSITE" id="PS50109"/>
    </source>
</evidence>
<keyword evidence="7 14" id="KW-0418">Kinase</keyword>
<dbReference type="InterPro" id="IPR004358">
    <property type="entry name" value="Sig_transdc_His_kin-like_C"/>
</dbReference>
<keyword evidence="4" id="KW-0597">Phosphoprotein</keyword>
<dbReference type="PROSITE" id="PS50885">
    <property type="entry name" value="HAMP"/>
    <property type="match status" value="1"/>
</dbReference>
<dbReference type="Gene3D" id="3.30.565.10">
    <property type="entry name" value="Histidine kinase-like ATPase, C-terminal domain"/>
    <property type="match status" value="1"/>
</dbReference>
<comment type="subcellular location">
    <subcellularLocation>
        <location evidence="2">Cell membrane</location>
    </subcellularLocation>
</comment>
<name>A0ABY8WSU5_9ACTN</name>
<feature type="domain" description="HAMP" evidence="13">
    <location>
        <begin position="48"/>
        <end position="101"/>
    </location>
</feature>
<keyword evidence="8 11" id="KW-1133">Transmembrane helix</keyword>
<dbReference type="PANTHER" id="PTHR45436">
    <property type="entry name" value="SENSOR HISTIDINE KINASE YKOH"/>
    <property type="match status" value="1"/>
</dbReference>
<dbReference type="PANTHER" id="PTHR45436:SF5">
    <property type="entry name" value="SENSOR HISTIDINE KINASE TRCS"/>
    <property type="match status" value="1"/>
</dbReference>
<dbReference type="Pfam" id="PF00512">
    <property type="entry name" value="HisKA"/>
    <property type="match status" value="1"/>
</dbReference>
<keyword evidence="5" id="KW-0808">Transferase</keyword>
<evidence type="ECO:0000313" key="15">
    <source>
        <dbReference type="Proteomes" id="UP001240150"/>
    </source>
</evidence>
<dbReference type="EC" id="2.7.13.3" evidence="3"/>
<evidence type="ECO:0000313" key="14">
    <source>
        <dbReference type="EMBL" id="WIN01002.1"/>
    </source>
</evidence>